<keyword evidence="2" id="KW-0418">Kinase</keyword>
<dbReference type="InterPro" id="IPR016132">
    <property type="entry name" value="Phyto_chromo_attachment"/>
</dbReference>
<dbReference type="InterPro" id="IPR003018">
    <property type="entry name" value="GAF"/>
</dbReference>
<gene>
    <name evidence="2" type="ORF">CWATWH0402_1261</name>
</gene>
<keyword evidence="2" id="KW-0808">Transferase</keyword>
<dbReference type="Gene3D" id="3.30.450.40">
    <property type="match status" value="1"/>
</dbReference>
<sequence length="96" mass="11185">MIPNIHDEPIPILPRKHPLKKKKLDLQNAFLRSIAPCHIEYLKNMGVTASFNISLLKENKLWGLIACHHYSPKYVIYEIRKICELLGEIFFSQTNV</sequence>
<comment type="caution">
    <text evidence="2">The sequence shown here is derived from an EMBL/GenBank/DDBJ whole genome shotgun (WGS) entry which is preliminary data.</text>
</comment>
<protein>
    <submittedName>
        <fullName evidence="2">Phytochrome, two-component sensor histidine kinase</fullName>
    </submittedName>
</protein>
<evidence type="ECO:0000313" key="3">
    <source>
        <dbReference type="Proteomes" id="UP000018130"/>
    </source>
</evidence>
<dbReference type="Proteomes" id="UP000018130">
    <property type="component" value="Unassembled WGS sequence"/>
</dbReference>
<dbReference type="RefSeq" id="WP_231599508.1">
    <property type="nucleotide sequence ID" value="NZ_CAQN01001045.1"/>
</dbReference>
<dbReference type="GO" id="GO:0016301">
    <property type="term" value="F:kinase activity"/>
    <property type="evidence" value="ECO:0007669"/>
    <property type="project" value="UniProtKB-KW"/>
</dbReference>
<dbReference type="EMBL" id="CAQN01001045">
    <property type="protein sequence ID" value="CCQ69867.1"/>
    <property type="molecule type" value="Genomic_DNA"/>
</dbReference>
<accession>T2JZ32</accession>
<evidence type="ECO:0000313" key="2">
    <source>
        <dbReference type="EMBL" id="CCQ69867.1"/>
    </source>
</evidence>
<name>T2JZ32_CROWT</name>
<dbReference type="SUPFAM" id="SSF55781">
    <property type="entry name" value="GAF domain-like"/>
    <property type="match status" value="1"/>
</dbReference>
<evidence type="ECO:0000259" key="1">
    <source>
        <dbReference type="PROSITE" id="PS50046"/>
    </source>
</evidence>
<dbReference type="Pfam" id="PF01590">
    <property type="entry name" value="GAF"/>
    <property type="match status" value="1"/>
</dbReference>
<dbReference type="AlphaFoldDB" id="T2JZ32"/>
<reference evidence="2 3" key="1">
    <citation type="submission" date="2013-01" db="EMBL/GenBank/DDBJ databases">
        <authorList>
            <person name="Bench S."/>
        </authorList>
    </citation>
    <scope>NUCLEOTIDE SEQUENCE [LARGE SCALE GENOMIC DNA]</scope>
    <source>
        <strain evidence="2 3">WH 0402</strain>
    </source>
</reference>
<dbReference type="InterPro" id="IPR029016">
    <property type="entry name" value="GAF-like_dom_sf"/>
</dbReference>
<proteinExistence type="predicted"/>
<feature type="domain" description="Phytochrome chromophore attachment site" evidence="1">
    <location>
        <begin position="1"/>
        <end position="88"/>
    </location>
</feature>
<organism evidence="2 3">
    <name type="scientific">Crocosphaera watsonii WH 0402</name>
    <dbReference type="NCBI Taxonomy" id="1284629"/>
    <lineage>
        <taxon>Bacteria</taxon>
        <taxon>Bacillati</taxon>
        <taxon>Cyanobacteriota</taxon>
        <taxon>Cyanophyceae</taxon>
        <taxon>Oscillatoriophycideae</taxon>
        <taxon>Chroococcales</taxon>
        <taxon>Aphanothecaceae</taxon>
        <taxon>Crocosphaera</taxon>
    </lineage>
</organism>
<dbReference type="PROSITE" id="PS50046">
    <property type="entry name" value="PHYTOCHROME_2"/>
    <property type="match status" value="1"/>
</dbReference>
<reference evidence="2 3" key="2">
    <citation type="submission" date="2013-09" db="EMBL/GenBank/DDBJ databases">
        <title>Whole genome comparison of six Crocosphaera watsonii strains with differing phenotypes.</title>
        <authorList>
            <person name="Bench S.R."/>
            <person name="Heller P."/>
            <person name="Frank I."/>
            <person name="Arciniega M."/>
            <person name="Shilova I.N."/>
            <person name="Zehr J.P."/>
        </authorList>
    </citation>
    <scope>NUCLEOTIDE SEQUENCE [LARGE SCALE GENOMIC DNA]</scope>
    <source>
        <strain evidence="2 3">WH 0402</strain>
    </source>
</reference>